<dbReference type="GO" id="GO:0005524">
    <property type="term" value="F:ATP binding"/>
    <property type="evidence" value="ECO:0007669"/>
    <property type="project" value="UniProtKB-UniRule"/>
</dbReference>
<keyword evidence="7 8" id="KW-0961">Cell wall biogenesis/degradation</keyword>
<dbReference type="PANTHER" id="PTHR43692">
    <property type="entry name" value="UDP-N-ACETYLMURAMOYLALANINE--D-GLUTAMATE LIGASE"/>
    <property type="match status" value="1"/>
</dbReference>
<evidence type="ECO:0000256" key="8">
    <source>
        <dbReference type="RuleBase" id="RU003664"/>
    </source>
</evidence>
<evidence type="ECO:0000256" key="4">
    <source>
        <dbReference type="ARBA" id="ARBA00022598"/>
    </source>
</evidence>
<dbReference type="KEGG" id="cate:C2869_21115"/>
<keyword evidence="7 8" id="KW-0133">Cell shape</keyword>
<dbReference type="Gene3D" id="3.90.190.20">
    <property type="entry name" value="Mur ligase, C-terminal domain"/>
    <property type="match status" value="1"/>
</dbReference>
<dbReference type="Pfam" id="PF08245">
    <property type="entry name" value="Mur_ligase_M"/>
    <property type="match status" value="1"/>
</dbReference>
<dbReference type="Gene3D" id="3.40.1190.10">
    <property type="entry name" value="Mur-like, catalytic domain"/>
    <property type="match status" value="1"/>
</dbReference>
<dbReference type="InterPro" id="IPR036615">
    <property type="entry name" value="Mur_ligase_C_dom_sf"/>
</dbReference>
<dbReference type="InterPro" id="IPR005762">
    <property type="entry name" value="MurD"/>
</dbReference>
<evidence type="ECO:0000313" key="11">
    <source>
        <dbReference type="EMBL" id="AWB68742.1"/>
    </source>
</evidence>
<dbReference type="AlphaFoldDB" id="A0A2S0VX38"/>
<dbReference type="Proteomes" id="UP000244441">
    <property type="component" value="Chromosome"/>
</dbReference>
<keyword evidence="7 8" id="KW-0573">Peptidoglycan synthesis</keyword>
<keyword evidence="5 7" id="KW-0547">Nucleotide-binding</keyword>
<dbReference type="GO" id="GO:0008360">
    <property type="term" value="P:regulation of cell shape"/>
    <property type="evidence" value="ECO:0007669"/>
    <property type="project" value="UniProtKB-KW"/>
</dbReference>
<feature type="domain" description="Mur ligase central" evidence="10">
    <location>
        <begin position="120"/>
        <end position="284"/>
    </location>
</feature>
<comment type="function">
    <text evidence="7 8">Cell wall formation. Catalyzes the addition of glutamate to the nucleotide precursor UDP-N-acetylmuramoyl-L-alanine (UMA).</text>
</comment>
<dbReference type="InterPro" id="IPR004101">
    <property type="entry name" value="Mur_ligase_C"/>
</dbReference>
<keyword evidence="6 7" id="KW-0067">ATP-binding</keyword>
<dbReference type="InterPro" id="IPR013221">
    <property type="entry name" value="Mur_ligase_cen"/>
</dbReference>
<dbReference type="GO" id="GO:0005737">
    <property type="term" value="C:cytoplasm"/>
    <property type="evidence" value="ECO:0007669"/>
    <property type="project" value="UniProtKB-SubCell"/>
</dbReference>
<dbReference type="Pfam" id="PF02875">
    <property type="entry name" value="Mur_ligase_C"/>
    <property type="match status" value="1"/>
</dbReference>
<dbReference type="PANTHER" id="PTHR43692:SF1">
    <property type="entry name" value="UDP-N-ACETYLMURAMOYLALANINE--D-GLUTAMATE LIGASE"/>
    <property type="match status" value="1"/>
</dbReference>
<evidence type="ECO:0000256" key="1">
    <source>
        <dbReference type="ARBA" id="ARBA00004496"/>
    </source>
</evidence>
<comment type="pathway">
    <text evidence="2 7 8">Cell wall biogenesis; peptidoglycan biosynthesis.</text>
</comment>
<evidence type="ECO:0000259" key="9">
    <source>
        <dbReference type="Pfam" id="PF02875"/>
    </source>
</evidence>
<dbReference type="GO" id="GO:0008764">
    <property type="term" value="F:UDP-N-acetylmuramoylalanine-D-glutamate ligase activity"/>
    <property type="evidence" value="ECO:0007669"/>
    <property type="project" value="UniProtKB-UniRule"/>
</dbReference>
<dbReference type="RefSeq" id="WP_108604794.1">
    <property type="nucleotide sequence ID" value="NZ_CP026604.1"/>
</dbReference>
<gene>
    <name evidence="7 11" type="primary">murD</name>
    <name evidence="11" type="ORF">C2869_21115</name>
</gene>
<dbReference type="UniPathway" id="UPA00219"/>
<keyword evidence="3 7" id="KW-0963">Cytoplasm</keyword>
<evidence type="ECO:0000256" key="2">
    <source>
        <dbReference type="ARBA" id="ARBA00004752"/>
    </source>
</evidence>
<evidence type="ECO:0000259" key="10">
    <source>
        <dbReference type="Pfam" id="PF08245"/>
    </source>
</evidence>
<dbReference type="Pfam" id="PF21799">
    <property type="entry name" value="MurD-like_N"/>
    <property type="match status" value="1"/>
</dbReference>
<keyword evidence="12" id="KW-1185">Reference proteome</keyword>
<keyword evidence="7 8" id="KW-0132">Cell division</keyword>
<name>A0A2S0VX38_9ALTE</name>
<dbReference type="GO" id="GO:0071555">
    <property type="term" value="P:cell wall organization"/>
    <property type="evidence" value="ECO:0007669"/>
    <property type="project" value="UniProtKB-KW"/>
</dbReference>
<dbReference type="GO" id="GO:0009252">
    <property type="term" value="P:peptidoglycan biosynthetic process"/>
    <property type="evidence" value="ECO:0007669"/>
    <property type="project" value="UniProtKB-UniRule"/>
</dbReference>
<dbReference type="Gene3D" id="3.40.50.720">
    <property type="entry name" value="NAD(P)-binding Rossmann-like Domain"/>
    <property type="match status" value="1"/>
</dbReference>
<keyword evidence="4 7" id="KW-0436">Ligase</keyword>
<evidence type="ECO:0000313" key="12">
    <source>
        <dbReference type="Proteomes" id="UP000244441"/>
    </source>
</evidence>
<dbReference type="SUPFAM" id="SSF53244">
    <property type="entry name" value="MurD-like peptide ligases, peptide-binding domain"/>
    <property type="match status" value="1"/>
</dbReference>
<dbReference type="HAMAP" id="MF_00639">
    <property type="entry name" value="MurD"/>
    <property type="match status" value="1"/>
</dbReference>
<accession>A0A2S0VX38</accession>
<comment type="similarity">
    <text evidence="7">Belongs to the MurCDEF family.</text>
</comment>
<feature type="binding site" evidence="7">
    <location>
        <begin position="122"/>
        <end position="128"/>
    </location>
    <ligand>
        <name>ATP</name>
        <dbReference type="ChEBI" id="CHEBI:30616"/>
    </ligand>
</feature>
<evidence type="ECO:0000256" key="5">
    <source>
        <dbReference type="ARBA" id="ARBA00022741"/>
    </source>
</evidence>
<comment type="catalytic activity">
    <reaction evidence="7 8">
        <text>UDP-N-acetyl-alpha-D-muramoyl-L-alanine + D-glutamate + ATP = UDP-N-acetyl-alpha-D-muramoyl-L-alanyl-D-glutamate + ADP + phosphate + H(+)</text>
        <dbReference type="Rhea" id="RHEA:16429"/>
        <dbReference type="ChEBI" id="CHEBI:15378"/>
        <dbReference type="ChEBI" id="CHEBI:29986"/>
        <dbReference type="ChEBI" id="CHEBI:30616"/>
        <dbReference type="ChEBI" id="CHEBI:43474"/>
        <dbReference type="ChEBI" id="CHEBI:83898"/>
        <dbReference type="ChEBI" id="CHEBI:83900"/>
        <dbReference type="ChEBI" id="CHEBI:456216"/>
        <dbReference type="EC" id="6.3.2.9"/>
    </reaction>
</comment>
<dbReference type="EMBL" id="CP026604">
    <property type="protein sequence ID" value="AWB68742.1"/>
    <property type="molecule type" value="Genomic_DNA"/>
</dbReference>
<dbReference type="EC" id="6.3.2.9" evidence="7 8"/>
<keyword evidence="7 8" id="KW-0131">Cell cycle</keyword>
<evidence type="ECO:0000256" key="6">
    <source>
        <dbReference type="ARBA" id="ARBA00022840"/>
    </source>
</evidence>
<evidence type="ECO:0000256" key="3">
    <source>
        <dbReference type="ARBA" id="ARBA00022490"/>
    </source>
</evidence>
<comment type="subcellular location">
    <subcellularLocation>
        <location evidence="1 7 8">Cytoplasm</location>
    </subcellularLocation>
</comment>
<sequence>MQTWFELNKHKRFCVLGLGLSGMSCVRFLVEQGIEPSVCDTRSLPPGIDELKQLLPQVDLTLGQPSVEYLQQFDFVLMSPGIDPRADIYQTVLANGTELINEIELFAHGIALTDKQVVAVTGSNGKSTVVSLLGEALNKAEITTSVGGNIGRPALDCLSDSSDIIVLELSSFQLEFCPSFAADIALVLNVSEDHMDRYADLAHYAQTKRAIYQNARLAIFNHDDQQTYPEQHPNAISFGVDCQADWQVEQGHACLQGNAVCSLQQSRLVGLHNQQNMLAVTAVAYALNADPRLIEIAFNEFSGLQHRCEKVSEKLGVTWVNDSKATNVGATLAALSGLANIEGQLVLIAGGVGKDADFSPLQSVLNSNVDHLITLGRDGQQIAALKANAQHVSSIQDAVKLAAKITQVGDTVLLSPACASLDMFKNFEQRGLAFVAAVEALNEQ</sequence>
<dbReference type="OrthoDB" id="9809796at2"/>
<dbReference type="InterPro" id="IPR036565">
    <property type="entry name" value="Mur-like_cat_sf"/>
</dbReference>
<reference evidence="11 12" key="1">
    <citation type="submission" date="2018-01" db="EMBL/GenBank/DDBJ databases">
        <title>Genome sequence of a Cantenovulum-like bacteria.</title>
        <authorList>
            <person name="Tan W.R."/>
            <person name="Lau N.-S."/>
            <person name="Go F."/>
            <person name="Amirul A.-A.A."/>
        </authorList>
    </citation>
    <scope>NUCLEOTIDE SEQUENCE [LARGE SCALE GENOMIC DNA]</scope>
    <source>
        <strain evidence="11 12">CCB-QB4</strain>
    </source>
</reference>
<dbReference type="GO" id="GO:0051301">
    <property type="term" value="P:cell division"/>
    <property type="evidence" value="ECO:0007669"/>
    <property type="project" value="UniProtKB-KW"/>
</dbReference>
<proteinExistence type="inferred from homology"/>
<feature type="domain" description="Mur ligase C-terminal" evidence="9">
    <location>
        <begin position="306"/>
        <end position="418"/>
    </location>
</feature>
<dbReference type="NCBIfam" id="TIGR01087">
    <property type="entry name" value="murD"/>
    <property type="match status" value="1"/>
</dbReference>
<dbReference type="SUPFAM" id="SSF53623">
    <property type="entry name" value="MurD-like peptide ligases, catalytic domain"/>
    <property type="match status" value="1"/>
</dbReference>
<evidence type="ECO:0000256" key="7">
    <source>
        <dbReference type="HAMAP-Rule" id="MF_00639"/>
    </source>
</evidence>
<protein>
    <recommendedName>
        <fullName evidence="7 8">UDP-N-acetylmuramoylalanine--D-glutamate ligase</fullName>
        <ecNumber evidence="7 8">6.3.2.9</ecNumber>
    </recommendedName>
    <alternativeName>
        <fullName evidence="7">D-glutamic acid-adding enzyme</fullName>
    </alternativeName>
    <alternativeName>
        <fullName evidence="7">UDP-N-acetylmuramoyl-L-alanyl-D-glutamate synthetase</fullName>
    </alternativeName>
</protein>
<dbReference type="SUPFAM" id="SSF51984">
    <property type="entry name" value="MurCD N-terminal domain"/>
    <property type="match status" value="1"/>
</dbReference>
<organism evidence="11 12">
    <name type="scientific">Saccharobesus litoralis</name>
    <dbReference type="NCBI Taxonomy" id="2172099"/>
    <lineage>
        <taxon>Bacteria</taxon>
        <taxon>Pseudomonadati</taxon>
        <taxon>Pseudomonadota</taxon>
        <taxon>Gammaproteobacteria</taxon>
        <taxon>Alteromonadales</taxon>
        <taxon>Alteromonadaceae</taxon>
        <taxon>Saccharobesus</taxon>
    </lineage>
</organism>